<dbReference type="Gene3D" id="2.30.110.50">
    <property type="match status" value="1"/>
</dbReference>
<feature type="domain" description="Gp5/Type VI secretion system Vgr protein OB-fold" evidence="1">
    <location>
        <begin position="368"/>
        <end position="440"/>
    </location>
</feature>
<organism evidence="2 3">
    <name type="scientific">Chitinophaga tropicalis</name>
    <dbReference type="NCBI Taxonomy" id="2683588"/>
    <lineage>
        <taxon>Bacteria</taxon>
        <taxon>Pseudomonadati</taxon>
        <taxon>Bacteroidota</taxon>
        <taxon>Chitinophagia</taxon>
        <taxon>Chitinophagales</taxon>
        <taxon>Chitinophagaceae</taxon>
        <taxon>Chitinophaga</taxon>
    </lineage>
</organism>
<dbReference type="Gene3D" id="2.40.50.230">
    <property type="entry name" value="Gp5 N-terminal domain"/>
    <property type="match status" value="1"/>
</dbReference>
<evidence type="ECO:0000313" key="3">
    <source>
        <dbReference type="Proteomes" id="UP000461730"/>
    </source>
</evidence>
<dbReference type="SUPFAM" id="SSF69255">
    <property type="entry name" value="gp5 N-terminal domain-like"/>
    <property type="match status" value="1"/>
</dbReference>
<dbReference type="Pfam" id="PF05954">
    <property type="entry name" value="Phage_GPD"/>
    <property type="match status" value="1"/>
</dbReference>
<dbReference type="EMBL" id="WRXN01000006">
    <property type="protein sequence ID" value="MVT09578.1"/>
    <property type="molecule type" value="Genomic_DNA"/>
</dbReference>
<dbReference type="SUPFAM" id="SSF69279">
    <property type="entry name" value="Phage tail proteins"/>
    <property type="match status" value="2"/>
</dbReference>
<dbReference type="Pfam" id="PF04717">
    <property type="entry name" value="Phage_base_V"/>
    <property type="match status" value="1"/>
</dbReference>
<dbReference type="AlphaFoldDB" id="A0A7K1U5D8"/>
<comment type="caution">
    <text evidence="2">The sequence shown here is derived from an EMBL/GenBank/DDBJ whole genome shotgun (WGS) entry which is preliminary data.</text>
</comment>
<evidence type="ECO:0000313" key="2">
    <source>
        <dbReference type="EMBL" id="MVT09578.1"/>
    </source>
</evidence>
<dbReference type="NCBIfam" id="TIGR01646">
    <property type="entry name" value="vgr_GE"/>
    <property type="match status" value="1"/>
</dbReference>
<gene>
    <name evidence="2" type="primary">vgrG</name>
    <name evidence="2" type="ORF">GO493_15015</name>
</gene>
<reference evidence="2 3" key="1">
    <citation type="submission" date="2019-12" db="EMBL/GenBank/DDBJ databases">
        <title>Chitinophaga sp. strain ysch24 (GDMCC 1.1355), whole genome shotgun sequence.</title>
        <authorList>
            <person name="Zhang X."/>
        </authorList>
    </citation>
    <scope>NUCLEOTIDE SEQUENCE [LARGE SCALE GENOMIC DNA]</scope>
    <source>
        <strain evidence="3">ysch24</strain>
    </source>
</reference>
<dbReference type="Gene3D" id="4.10.220.110">
    <property type="match status" value="1"/>
</dbReference>
<sequence>MALHTKTSFSIAGKQFEAFSSMTLLQSSNNHHEFEILTSYDWFQQMGANLFTASRQFLGEEININVEPVEAAAGQQKLIFKGIVTSVSTGKESDGTHGFCVIKGYSPTILLDNDPHVQSFESQSLQDIVGIALKGAPPNVLKSSVNPDTKDVQKYIVQYRENNWQFVRRLAARYGEWCFYNGQQLVFGKSTGDKTTLTHQIDLTEFDIELSVQPGNVRFNGYDYRQDSVVESDTKSQSPGKLNAHSTHALQISEKLYGKESLYKMNYAFNSSAKTQIDKLARLRKKDAIAQMVTLKGSSINTSLKIGDIVNVKEAVFSQEQHGEFFITNIRHYCEGNGNYYNMFEAIPADAAAPEIRLDSFPHCEPQSATVVENNDPKGLGRIRVRFRWQQQGISPWIRVVSASGGGDKGFFMIPEVGEEVITDFEGGNAELPFVIGTTYNGKAKTSYGNAGNDVKALKTRSGNTILLNDAAGSITVTDKNGSTMAMDGAGNITVQSQTLITVKTDDKIILEAPNSIEMHSKKININGKETVLVGEGATLITVDNTATKITSNAKFVDTVATQKLYMKGDANVNVVTAAYQSDAPSTNINGESVLIDGKKITNVNGGMLNLNC</sequence>
<proteinExistence type="predicted"/>
<dbReference type="Gene3D" id="3.55.50.10">
    <property type="entry name" value="Baseplate protein-like domains"/>
    <property type="match status" value="1"/>
</dbReference>
<dbReference type="RefSeq" id="WP_157307024.1">
    <property type="nucleotide sequence ID" value="NZ_WRXN01000006.1"/>
</dbReference>
<name>A0A7K1U5D8_9BACT</name>
<dbReference type="InterPro" id="IPR006531">
    <property type="entry name" value="Gp5/Vgr_OB"/>
</dbReference>
<keyword evidence="3" id="KW-1185">Reference proteome</keyword>
<dbReference type="InterPro" id="IPR037026">
    <property type="entry name" value="Vgr_OB-fold_dom_sf"/>
</dbReference>
<protein>
    <submittedName>
        <fullName evidence="2">Type VI secretion system tip protein VgrG</fullName>
    </submittedName>
</protein>
<dbReference type="InterPro" id="IPR006533">
    <property type="entry name" value="T6SS_Vgr_RhsGE"/>
</dbReference>
<dbReference type="Proteomes" id="UP000461730">
    <property type="component" value="Unassembled WGS sequence"/>
</dbReference>
<accession>A0A7K1U5D8</accession>
<evidence type="ECO:0000259" key="1">
    <source>
        <dbReference type="Pfam" id="PF04717"/>
    </source>
</evidence>
<dbReference type="SUPFAM" id="SSF69349">
    <property type="entry name" value="Phage fibre proteins"/>
    <property type="match status" value="1"/>
</dbReference>